<dbReference type="Proteomes" id="UP000063308">
    <property type="component" value="Chromosome"/>
</dbReference>
<evidence type="ECO:0000313" key="2">
    <source>
        <dbReference type="Proteomes" id="UP000063308"/>
    </source>
</evidence>
<dbReference type="RefSeq" id="WP_018647468.1">
    <property type="nucleotide sequence ID" value="NZ_AXAX01000042.1"/>
</dbReference>
<evidence type="ECO:0008006" key="3">
    <source>
        <dbReference type="Google" id="ProtNLM"/>
    </source>
</evidence>
<dbReference type="EMBL" id="AP014685">
    <property type="protein sequence ID" value="BAR55790.1"/>
    <property type="molecule type" value="Genomic_DNA"/>
</dbReference>
<name>A0A0E3VTJ9_9BRAD</name>
<organism evidence="1 2">
    <name type="scientific">Bradyrhizobium diazoefficiens</name>
    <dbReference type="NCBI Taxonomy" id="1355477"/>
    <lineage>
        <taxon>Bacteria</taxon>
        <taxon>Pseudomonadati</taxon>
        <taxon>Pseudomonadota</taxon>
        <taxon>Alphaproteobacteria</taxon>
        <taxon>Hyphomicrobiales</taxon>
        <taxon>Nitrobacteraceae</taxon>
        <taxon>Bradyrhizobium</taxon>
    </lineage>
</organism>
<sequence>MNSALMRKVKPGLARHPNELDRKRIERGLSARKRYLYVSPNVTPVWGGYCIESPCCSRNIDKDGALVDVALILYDGVTGIWKLFRKNHAGGVWEFYSLYHRLIPAIDELNADPERLFWQ</sequence>
<gene>
    <name evidence="1" type="ORF">NK6_2609</name>
</gene>
<evidence type="ECO:0000313" key="1">
    <source>
        <dbReference type="EMBL" id="BAR55790.1"/>
    </source>
</evidence>
<accession>A0A0E3VTJ9</accession>
<dbReference type="InterPro" id="IPR021388">
    <property type="entry name" value="DUF3024"/>
</dbReference>
<reference evidence="1 2" key="1">
    <citation type="submission" date="2014-11" db="EMBL/GenBank/DDBJ databases">
        <title>Symbiosis island explosion on the genome of extra-slow-growing strains of soybean bradyrhizobia with massive insertion sequences.</title>
        <authorList>
            <person name="Iida T."/>
            <person name="Minamisawa K."/>
        </authorList>
    </citation>
    <scope>NUCLEOTIDE SEQUENCE [LARGE SCALE GENOMIC DNA]</scope>
    <source>
        <strain evidence="1 2">NK6</strain>
    </source>
</reference>
<protein>
    <recommendedName>
        <fullName evidence="3">DUF3024 domain-containing protein</fullName>
    </recommendedName>
</protein>
<dbReference type="AlphaFoldDB" id="A0A0E3VTJ9"/>
<proteinExistence type="predicted"/>
<dbReference type="Pfam" id="PF11225">
    <property type="entry name" value="DUF3024"/>
    <property type="match status" value="1"/>
</dbReference>